<protein>
    <submittedName>
        <fullName evidence="1">Similar to RAB1B, member RAS oncogene family</fullName>
    </submittedName>
</protein>
<dbReference type="AlphaFoldDB" id="A0A0A9F6V7"/>
<name>A0A0A9F6V7_ARUDO</name>
<evidence type="ECO:0000313" key="1">
    <source>
        <dbReference type="EMBL" id="JAE05881.1"/>
    </source>
</evidence>
<organism evidence="1">
    <name type="scientific">Arundo donax</name>
    <name type="common">Giant reed</name>
    <name type="synonym">Donax arundinaceus</name>
    <dbReference type="NCBI Taxonomy" id="35708"/>
    <lineage>
        <taxon>Eukaryota</taxon>
        <taxon>Viridiplantae</taxon>
        <taxon>Streptophyta</taxon>
        <taxon>Embryophyta</taxon>
        <taxon>Tracheophyta</taxon>
        <taxon>Spermatophyta</taxon>
        <taxon>Magnoliopsida</taxon>
        <taxon>Liliopsida</taxon>
        <taxon>Poales</taxon>
        <taxon>Poaceae</taxon>
        <taxon>PACMAD clade</taxon>
        <taxon>Arundinoideae</taxon>
        <taxon>Arundineae</taxon>
        <taxon>Arundo</taxon>
    </lineage>
</organism>
<reference evidence="1" key="1">
    <citation type="submission" date="2014-09" db="EMBL/GenBank/DDBJ databases">
        <authorList>
            <person name="Magalhaes I.L.F."/>
            <person name="Oliveira U."/>
            <person name="Santos F.R."/>
            <person name="Vidigal T.H.D.A."/>
            <person name="Brescovit A.D."/>
            <person name="Santos A.J."/>
        </authorList>
    </citation>
    <scope>NUCLEOTIDE SEQUENCE</scope>
    <source>
        <tissue evidence="1">Shoot tissue taken approximately 20 cm above the soil surface</tissue>
    </source>
</reference>
<reference evidence="1" key="2">
    <citation type="journal article" date="2015" name="Data Brief">
        <title>Shoot transcriptome of the giant reed, Arundo donax.</title>
        <authorList>
            <person name="Barrero R.A."/>
            <person name="Guerrero F.D."/>
            <person name="Moolhuijzen P."/>
            <person name="Goolsby J.A."/>
            <person name="Tidwell J."/>
            <person name="Bellgard S.E."/>
            <person name="Bellgard M.I."/>
        </authorList>
    </citation>
    <scope>NUCLEOTIDE SEQUENCE</scope>
    <source>
        <tissue evidence="1">Shoot tissue taken approximately 20 cm above the soil surface</tissue>
    </source>
</reference>
<sequence length="50" mass="5609">MPWRTPKLINQSTLCGLFLSSLAQVEVVTFGSARILVLWCCHLRCAQDTT</sequence>
<accession>A0A0A9F6V7</accession>
<proteinExistence type="predicted"/>
<dbReference type="EMBL" id="GBRH01192015">
    <property type="protein sequence ID" value="JAE05881.1"/>
    <property type="molecule type" value="Transcribed_RNA"/>
</dbReference>